<feature type="compositionally biased region" description="Polar residues" evidence="1">
    <location>
        <begin position="1"/>
        <end position="24"/>
    </location>
</feature>
<dbReference type="HOGENOM" id="CLU_020925_0_0_1"/>
<dbReference type="PANTHER" id="PTHR37012:SF2">
    <property type="entry name" value="BZIP DOMAIN-CONTAINING PROTEIN-RELATED"/>
    <property type="match status" value="1"/>
</dbReference>
<dbReference type="EMBL" id="JPKY01000150">
    <property type="protein sequence ID" value="KFH41040.1"/>
    <property type="molecule type" value="Genomic_DNA"/>
</dbReference>
<dbReference type="CDD" id="cd14688">
    <property type="entry name" value="bZIP_YAP"/>
    <property type="match status" value="1"/>
</dbReference>
<dbReference type="OrthoDB" id="2985014at2759"/>
<evidence type="ECO:0000313" key="2">
    <source>
        <dbReference type="EMBL" id="KFH41040.1"/>
    </source>
</evidence>
<name>A0A086SVA8_HAPC1</name>
<feature type="region of interest" description="Disordered" evidence="1">
    <location>
        <begin position="1"/>
        <end position="92"/>
    </location>
</feature>
<reference evidence="3" key="1">
    <citation type="journal article" date="2014" name="Genome Announc.">
        <title>Genome sequence and annotation of Acremonium chrysogenum, producer of the beta-lactam antibiotic cephalosporin C.</title>
        <authorList>
            <person name="Terfehr D."/>
            <person name="Dahlmann T.A."/>
            <person name="Specht T."/>
            <person name="Zadra I."/>
            <person name="Kuernsteiner H."/>
            <person name="Kueck U."/>
        </authorList>
    </citation>
    <scope>NUCLEOTIDE SEQUENCE [LARGE SCALE GENOMIC DNA]</scope>
    <source>
        <strain evidence="3">ATCC 11550 / CBS 779.69 / DSM 880 / IAM 14645 / JCM 23072 / IMI 49137</strain>
    </source>
</reference>
<evidence type="ECO:0008006" key="4">
    <source>
        <dbReference type="Google" id="ProtNLM"/>
    </source>
</evidence>
<organism evidence="2 3">
    <name type="scientific">Hapsidospora chrysogenum (strain ATCC 11550 / CBS 779.69 / DSM 880 / IAM 14645 / JCM 23072 / IMI 49137)</name>
    <name type="common">Acremonium chrysogenum</name>
    <dbReference type="NCBI Taxonomy" id="857340"/>
    <lineage>
        <taxon>Eukaryota</taxon>
        <taxon>Fungi</taxon>
        <taxon>Dikarya</taxon>
        <taxon>Ascomycota</taxon>
        <taxon>Pezizomycotina</taxon>
        <taxon>Sordariomycetes</taxon>
        <taxon>Hypocreomycetidae</taxon>
        <taxon>Hypocreales</taxon>
        <taxon>Bionectriaceae</taxon>
        <taxon>Hapsidospora</taxon>
    </lineage>
</organism>
<feature type="region of interest" description="Disordered" evidence="1">
    <location>
        <begin position="415"/>
        <end position="443"/>
    </location>
</feature>
<dbReference type="Proteomes" id="UP000029964">
    <property type="component" value="Unassembled WGS sequence"/>
</dbReference>
<dbReference type="Gene3D" id="1.20.5.170">
    <property type="match status" value="1"/>
</dbReference>
<gene>
    <name evidence="2" type="ORF">ACRE_082540</name>
</gene>
<accession>A0A086SVA8</accession>
<protein>
    <recommendedName>
        <fullName evidence="4">BZIP domain-containing protein</fullName>
    </recommendedName>
</protein>
<dbReference type="InterPro" id="IPR021833">
    <property type="entry name" value="DUF3425"/>
</dbReference>
<evidence type="ECO:0000313" key="3">
    <source>
        <dbReference type="Proteomes" id="UP000029964"/>
    </source>
</evidence>
<evidence type="ECO:0000256" key="1">
    <source>
        <dbReference type="SAM" id="MobiDB-lite"/>
    </source>
</evidence>
<feature type="compositionally biased region" description="Polar residues" evidence="1">
    <location>
        <begin position="426"/>
        <end position="443"/>
    </location>
</feature>
<sequence length="443" mass="48672">MTPSLTAGRQHNDSSSQSPTSPLNAHSAATDPPVPMKDEASAAAPRVASQPLSGHSASPSPSGSSLSQRELELQRKRARDRKSQQAMRDRTKWTIHTLSEQVAVLSAALDQRARDMATLEGKVGYLETENAQLRTQNAALQLSLMGRRNSTGDGGGHDGAAASAAVATVSPGSVHSLPSPLWELYPKNTPPSCLADQILQGFVDTIRASGTGSGSAAGTVVPSSPRERARRFSLRPNLCSLLDRQRRSDDDISNVVADVLHTYREIEELPKQVAVFYIIATLLKWMVLLDKQSWDFMPEWLRPVPSQLSTPHSLWIDRIPWPRAREYLIAHPEITLDDFAIPYSVGFKLNWPYDPASVLLPSSFNSNGTAEIAINPVYEEHMRQLRHWTVGDAFRQRFPELTRLIDLDSGQVTHQTVVPSPHTLGKSPQQSVRSASHSHYSPA</sequence>
<dbReference type="PANTHER" id="PTHR37012">
    <property type="entry name" value="B-ZIP TRANSCRIPTION FACTOR (EUROFUNG)-RELATED"/>
    <property type="match status" value="1"/>
</dbReference>
<keyword evidence="3" id="KW-1185">Reference proteome</keyword>
<proteinExistence type="predicted"/>
<feature type="compositionally biased region" description="Basic and acidic residues" evidence="1">
    <location>
        <begin position="69"/>
        <end position="92"/>
    </location>
</feature>
<dbReference type="AlphaFoldDB" id="A0A086SVA8"/>
<comment type="caution">
    <text evidence="2">The sequence shown here is derived from an EMBL/GenBank/DDBJ whole genome shotgun (WGS) entry which is preliminary data.</text>
</comment>
<feature type="compositionally biased region" description="Low complexity" evidence="1">
    <location>
        <begin position="51"/>
        <end position="67"/>
    </location>
</feature>
<dbReference type="Pfam" id="PF11905">
    <property type="entry name" value="DUF3425"/>
    <property type="match status" value="1"/>
</dbReference>